<protein>
    <submittedName>
        <fullName evidence="1">Uncharacterized protein</fullName>
    </submittedName>
</protein>
<proteinExistence type="predicted"/>
<comment type="caution">
    <text evidence="1">The sequence shown here is derived from an EMBL/GenBank/DDBJ whole genome shotgun (WGS) entry which is preliminary data.</text>
</comment>
<dbReference type="AlphaFoldDB" id="A0A0F9CLU5"/>
<gene>
    <name evidence="1" type="ORF">LCGC14_2385530</name>
</gene>
<accession>A0A0F9CLU5</accession>
<name>A0A0F9CLU5_9ZZZZ</name>
<organism evidence="1">
    <name type="scientific">marine sediment metagenome</name>
    <dbReference type="NCBI Taxonomy" id="412755"/>
    <lineage>
        <taxon>unclassified sequences</taxon>
        <taxon>metagenomes</taxon>
        <taxon>ecological metagenomes</taxon>
    </lineage>
</organism>
<dbReference type="EMBL" id="LAZR01035479">
    <property type="protein sequence ID" value="KKL27397.1"/>
    <property type="molecule type" value="Genomic_DNA"/>
</dbReference>
<sequence length="76" mass="9261">METKEEIEKDWMQKFDTACKTHRNEIKQARKGYIKVEDFMEKIMEMAEYSQSGKFAYVKIKHIKRVITELNKERKD</sequence>
<evidence type="ECO:0000313" key="1">
    <source>
        <dbReference type="EMBL" id="KKL27397.1"/>
    </source>
</evidence>
<reference evidence="1" key="1">
    <citation type="journal article" date="2015" name="Nature">
        <title>Complex archaea that bridge the gap between prokaryotes and eukaryotes.</title>
        <authorList>
            <person name="Spang A."/>
            <person name="Saw J.H."/>
            <person name="Jorgensen S.L."/>
            <person name="Zaremba-Niedzwiedzka K."/>
            <person name="Martijn J."/>
            <person name="Lind A.E."/>
            <person name="van Eijk R."/>
            <person name="Schleper C."/>
            <person name="Guy L."/>
            <person name="Ettema T.J."/>
        </authorList>
    </citation>
    <scope>NUCLEOTIDE SEQUENCE</scope>
</reference>